<dbReference type="InterPro" id="IPR029510">
    <property type="entry name" value="Ald_DH_CS_GLU"/>
</dbReference>
<dbReference type="FunFam" id="3.40.605.10:FF:000007">
    <property type="entry name" value="NAD/NADP-dependent betaine aldehyde dehydrogenase"/>
    <property type="match status" value="1"/>
</dbReference>
<dbReference type="AlphaFoldDB" id="A0A4R2GQX2"/>
<dbReference type="InterPro" id="IPR016161">
    <property type="entry name" value="Ald_DH/histidinol_DH"/>
</dbReference>
<evidence type="ECO:0000256" key="1">
    <source>
        <dbReference type="ARBA" id="ARBA00009986"/>
    </source>
</evidence>
<name>A0A4R2GQX2_9ACTN</name>
<protein>
    <submittedName>
        <fullName evidence="6">Succinate-semialdehyde dehydrogenase/glutarate-semialdehyde dehydrogenase</fullName>
    </submittedName>
</protein>
<dbReference type="InterPro" id="IPR016160">
    <property type="entry name" value="Ald_DH_CS_CYS"/>
</dbReference>
<feature type="domain" description="Aldehyde dehydrogenase" evidence="5">
    <location>
        <begin position="30"/>
        <end position="489"/>
    </location>
</feature>
<comment type="similarity">
    <text evidence="1 4">Belongs to the aldehyde dehydrogenase family.</text>
</comment>
<dbReference type="InterPro" id="IPR016163">
    <property type="entry name" value="Ald_DH_C"/>
</dbReference>
<dbReference type="GO" id="GO:0009450">
    <property type="term" value="P:gamma-aminobutyric acid catabolic process"/>
    <property type="evidence" value="ECO:0007669"/>
    <property type="project" value="TreeGrafter"/>
</dbReference>
<keyword evidence="2 4" id="KW-0560">Oxidoreductase</keyword>
<evidence type="ECO:0000256" key="4">
    <source>
        <dbReference type="RuleBase" id="RU003345"/>
    </source>
</evidence>
<dbReference type="PANTHER" id="PTHR43353:SF5">
    <property type="entry name" value="SUCCINATE-SEMIALDEHYDE DEHYDROGENASE, MITOCHONDRIAL"/>
    <property type="match status" value="1"/>
</dbReference>
<evidence type="ECO:0000313" key="7">
    <source>
        <dbReference type="Proteomes" id="UP000294508"/>
    </source>
</evidence>
<dbReference type="RefSeq" id="WP_132217217.1">
    <property type="nucleotide sequence ID" value="NZ_SLWN01000030.1"/>
</dbReference>
<proteinExistence type="inferred from homology"/>
<feature type="active site" evidence="3">
    <location>
        <position position="267"/>
    </location>
</feature>
<comment type="caution">
    <text evidence="6">The sequence shown here is derived from an EMBL/GenBank/DDBJ whole genome shotgun (WGS) entry which is preliminary data.</text>
</comment>
<organism evidence="6 7">
    <name type="scientific">Kribbella steppae</name>
    <dbReference type="NCBI Taxonomy" id="2512223"/>
    <lineage>
        <taxon>Bacteria</taxon>
        <taxon>Bacillati</taxon>
        <taxon>Actinomycetota</taxon>
        <taxon>Actinomycetes</taxon>
        <taxon>Propionibacteriales</taxon>
        <taxon>Kribbellaceae</taxon>
        <taxon>Kribbella</taxon>
    </lineage>
</organism>
<dbReference type="Gene3D" id="3.40.309.10">
    <property type="entry name" value="Aldehyde Dehydrogenase, Chain A, domain 2"/>
    <property type="match status" value="1"/>
</dbReference>
<accession>A0A4R2GQX2</accession>
<dbReference type="CDD" id="cd07103">
    <property type="entry name" value="ALDH_F5_SSADH_GabD"/>
    <property type="match status" value="1"/>
</dbReference>
<evidence type="ECO:0000313" key="6">
    <source>
        <dbReference type="EMBL" id="TCO12253.1"/>
    </source>
</evidence>
<dbReference type="FunFam" id="3.40.309.10:FF:000004">
    <property type="entry name" value="Succinate-semialdehyde dehydrogenase I"/>
    <property type="match status" value="1"/>
</dbReference>
<dbReference type="SUPFAM" id="SSF53720">
    <property type="entry name" value="ALDH-like"/>
    <property type="match status" value="1"/>
</dbReference>
<dbReference type="OrthoDB" id="6882680at2"/>
<dbReference type="Gene3D" id="3.40.605.10">
    <property type="entry name" value="Aldehyde Dehydrogenase, Chain A, domain 1"/>
    <property type="match status" value="1"/>
</dbReference>
<dbReference type="EMBL" id="SLWN01000030">
    <property type="protein sequence ID" value="TCO12253.1"/>
    <property type="molecule type" value="Genomic_DNA"/>
</dbReference>
<gene>
    <name evidence="6" type="ORF">EV652_13029</name>
</gene>
<dbReference type="Proteomes" id="UP000294508">
    <property type="component" value="Unassembled WGS sequence"/>
</dbReference>
<evidence type="ECO:0000256" key="3">
    <source>
        <dbReference type="PROSITE-ProRule" id="PRU10007"/>
    </source>
</evidence>
<keyword evidence="7" id="KW-1185">Reference proteome</keyword>
<dbReference type="FunFam" id="3.40.605.10:FF:000026">
    <property type="entry name" value="Aldehyde dehydrogenase, putative"/>
    <property type="match status" value="1"/>
</dbReference>
<evidence type="ECO:0000259" key="5">
    <source>
        <dbReference type="Pfam" id="PF00171"/>
    </source>
</evidence>
<sequence>MTILDIHDIPAQRRADVLGQVPTGLLIGSWRPAEHGETFPVHDPATGAELLQIADGTTADALAALDAAADAGPAWAATSPRERSEVLRRAYEALTARTDDLALLITLEMGKPLDESRTEVSYAADFVRWYAEEAVRLDGRHTASPDGGSRIITSPQPVGPCLLITPWNFPLAMGTRKIAPALAAGCTVVLKPAALTPLTSLLMAQILLDAGVPEGVLNVITTTNPGTVSAPLMADARLRKVSFTGSTAVGQRLVEQSASQLVRTSMELGGNAPLIIFDDADLERAVKGAVIAKLRNGGQSCVAANRILVQEGIADEFVARFQQAMAAVEVGPGTQPGVAVGPLIDDRAVKKCSELVTDAVVRGAKLVAGGDPLPMPGHFYPPTVLDHVPAGARILDEEIFGPVAPIVRFGPEAEAVALANATPFGLAAYVFTENLDRALRVSDALETGMVGINQGIVSNVAAPFGGVKHSGLGREGGHEGIEEYLETKYLAVNKS</sequence>
<dbReference type="InterPro" id="IPR015590">
    <property type="entry name" value="Aldehyde_DH_dom"/>
</dbReference>
<evidence type="ECO:0000256" key="2">
    <source>
        <dbReference type="ARBA" id="ARBA00023002"/>
    </source>
</evidence>
<reference evidence="6 7" key="1">
    <citation type="journal article" date="2015" name="Stand. Genomic Sci.">
        <title>Genomic Encyclopedia of Bacterial and Archaeal Type Strains, Phase III: the genomes of soil and plant-associated and newly described type strains.</title>
        <authorList>
            <person name="Whitman W.B."/>
            <person name="Woyke T."/>
            <person name="Klenk H.P."/>
            <person name="Zhou Y."/>
            <person name="Lilburn T.G."/>
            <person name="Beck B.J."/>
            <person name="De Vos P."/>
            <person name="Vandamme P."/>
            <person name="Eisen J.A."/>
            <person name="Garrity G."/>
            <person name="Hugenholtz P."/>
            <person name="Kyrpides N.C."/>
        </authorList>
    </citation>
    <scope>NUCLEOTIDE SEQUENCE [LARGE SCALE GENOMIC DNA]</scope>
    <source>
        <strain evidence="6 7">VKM Ac-2572</strain>
    </source>
</reference>
<dbReference type="InterPro" id="IPR016162">
    <property type="entry name" value="Ald_DH_N"/>
</dbReference>
<dbReference type="PROSITE" id="PS00687">
    <property type="entry name" value="ALDEHYDE_DEHYDR_GLU"/>
    <property type="match status" value="1"/>
</dbReference>
<dbReference type="InterPro" id="IPR050740">
    <property type="entry name" value="Aldehyde_DH_Superfamily"/>
</dbReference>
<dbReference type="Pfam" id="PF00171">
    <property type="entry name" value="Aldedh"/>
    <property type="match status" value="1"/>
</dbReference>
<dbReference type="PROSITE" id="PS00070">
    <property type="entry name" value="ALDEHYDE_DEHYDR_CYS"/>
    <property type="match status" value="1"/>
</dbReference>
<dbReference type="GO" id="GO:0004777">
    <property type="term" value="F:succinate-semialdehyde dehydrogenase (NAD+) activity"/>
    <property type="evidence" value="ECO:0007669"/>
    <property type="project" value="TreeGrafter"/>
</dbReference>
<dbReference type="PANTHER" id="PTHR43353">
    <property type="entry name" value="SUCCINATE-SEMIALDEHYDE DEHYDROGENASE, MITOCHONDRIAL"/>
    <property type="match status" value="1"/>
</dbReference>